<feature type="region of interest" description="Disordered" evidence="1">
    <location>
        <begin position="352"/>
        <end position="378"/>
    </location>
</feature>
<keyword evidence="4" id="KW-1185">Reference proteome</keyword>
<dbReference type="GO" id="GO:0015098">
    <property type="term" value="F:molybdate ion transmembrane transporter activity"/>
    <property type="evidence" value="ECO:0007669"/>
    <property type="project" value="InterPro"/>
</dbReference>
<reference evidence="3" key="1">
    <citation type="submission" date="2016-03" db="EMBL/GenBank/DDBJ databases">
        <title>Mechanisms controlling the formation of the plant cell surface in tip-growing cells are functionally conserved among land plants.</title>
        <authorList>
            <person name="Honkanen S."/>
            <person name="Jones V.A."/>
            <person name="Morieri G."/>
            <person name="Champion C."/>
            <person name="Hetherington A.J."/>
            <person name="Kelly S."/>
            <person name="Saint-Marcoux D."/>
            <person name="Proust H."/>
            <person name="Prescott H."/>
            <person name="Dolan L."/>
        </authorList>
    </citation>
    <scope>NUCLEOTIDE SEQUENCE [LARGE SCALE GENOMIC DNA]</scope>
    <source>
        <tissue evidence="3">Whole gametophyte</tissue>
    </source>
</reference>
<dbReference type="AlphaFoldDB" id="A0A176VUN5"/>
<evidence type="ECO:0000313" key="3">
    <source>
        <dbReference type="EMBL" id="OAE23586.1"/>
    </source>
</evidence>
<feature type="transmembrane region" description="Helical" evidence="2">
    <location>
        <begin position="510"/>
        <end position="531"/>
    </location>
</feature>
<feature type="transmembrane region" description="Helical" evidence="2">
    <location>
        <begin position="387"/>
        <end position="405"/>
    </location>
</feature>
<evidence type="ECO:0008006" key="5">
    <source>
        <dbReference type="Google" id="ProtNLM"/>
    </source>
</evidence>
<keyword evidence="2" id="KW-0472">Membrane</keyword>
<dbReference type="Proteomes" id="UP000077202">
    <property type="component" value="Unassembled WGS sequence"/>
</dbReference>
<feature type="transmembrane region" description="Helical" evidence="2">
    <location>
        <begin position="567"/>
        <end position="596"/>
    </location>
</feature>
<feature type="transmembrane region" description="Helical" evidence="2">
    <location>
        <begin position="537"/>
        <end position="555"/>
    </location>
</feature>
<evidence type="ECO:0000313" key="4">
    <source>
        <dbReference type="Proteomes" id="UP000077202"/>
    </source>
</evidence>
<feature type="transmembrane region" description="Helical" evidence="2">
    <location>
        <begin position="199"/>
        <end position="218"/>
    </location>
</feature>
<dbReference type="PANTHER" id="PTHR31970:SF0">
    <property type="entry name" value="MOLYBDATE TRANSPORTER 1"/>
    <property type="match status" value="1"/>
</dbReference>
<protein>
    <recommendedName>
        <fullName evidence="5">SLC26A/SulP transporter domain-containing protein</fullName>
    </recommendedName>
</protein>
<dbReference type="PANTHER" id="PTHR31970">
    <property type="match status" value="1"/>
</dbReference>
<dbReference type="EMBL" id="LVLJ01002823">
    <property type="protein sequence ID" value="OAE23586.1"/>
    <property type="molecule type" value="Genomic_DNA"/>
</dbReference>
<feature type="transmembrane region" description="Helical" evidence="2">
    <location>
        <begin position="245"/>
        <end position="268"/>
    </location>
</feature>
<gene>
    <name evidence="3" type="ORF">AXG93_4316s1170</name>
</gene>
<dbReference type="InterPro" id="IPR031563">
    <property type="entry name" value="MOT1/MOT2"/>
</dbReference>
<name>A0A176VUN5_MARPO</name>
<keyword evidence="2" id="KW-0812">Transmembrane</keyword>
<keyword evidence="2" id="KW-1133">Transmembrane helix</keyword>
<organism evidence="3 4">
    <name type="scientific">Marchantia polymorpha subsp. ruderalis</name>
    <dbReference type="NCBI Taxonomy" id="1480154"/>
    <lineage>
        <taxon>Eukaryota</taxon>
        <taxon>Viridiplantae</taxon>
        <taxon>Streptophyta</taxon>
        <taxon>Embryophyta</taxon>
        <taxon>Marchantiophyta</taxon>
        <taxon>Marchantiopsida</taxon>
        <taxon>Marchantiidae</taxon>
        <taxon>Marchantiales</taxon>
        <taxon>Marchantiaceae</taxon>
        <taxon>Marchantia</taxon>
    </lineage>
</organism>
<proteinExistence type="predicted"/>
<sequence length="621" mass="66587">MWTPRHYSRDAARAEIGESASVWLLKCEEGHISATESTSAIAHRREMASGAGSIGWSCWVVSWDYDRQFRRRAFAAVCLQHRCGLAAYRVPSGGEDLHSDGSFAYKFRLCSDMTCICGAASVSCSPSDKTMATSVRGPHELEEEHHNKRMSFVKTHAMRLRDNVRCKNLWQETSGALGDLGTFIPILLALAYVNGVDLGTTLLFTGVYNIATGLLFGVPMPVQPMKSIAAVAIAEGPDRLTVPQIMAAGLSTGAVLTFLGLSGLMTLVNKIVPLPVVRGIQLSQGISFGITAVKYMLSNQDFKNNKSKGDRIWGGSDGRFLALAACIFVILCTGPGGGRQCGCSAQESEVKSRQSQDRLRNSAQDNGDVNDVESLDNKPQEEPRRKWIIPAGIVVFVVGVVLAIVRDPKTLGALSLGPSALKVVSISKHDWKVGFVRAAIPQIPLSVLNSVIAVCKLSNDLFPEKVVTPLSVSTSVGMMNLVGCWFGAMPVCHGAGGLAGQYKFGARNGLAPLLLGAAKLVLSLLLGSSLLRLLASFPIGLLGAMLLFSGVELAIACRDQNSNEDAFIMIVCTVVSLSKASAAIGFATGMGVFILLKLRELPTEYPKWIQSVRNLTKKSRV</sequence>
<evidence type="ECO:0000256" key="1">
    <source>
        <dbReference type="SAM" id="MobiDB-lite"/>
    </source>
</evidence>
<accession>A0A176VUN5</accession>
<dbReference type="Pfam" id="PF16983">
    <property type="entry name" value="MFS_MOT1"/>
    <property type="match status" value="2"/>
</dbReference>
<evidence type="ECO:0000256" key="2">
    <source>
        <dbReference type="SAM" id="Phobius"/>
    </source>
</evidence>
<comment type="caution">
    <text evidence="3">The sequence shown here is derived from an EMBL/GenBank/DDBJ whole genome shotgun (WGS) entry which is preliminary data.</text>
</comment>